<feature type="domain" description="S-layer family duplication" evidence="3">
    <location>
        <begin position="302"/>
        <end position="548"/>
    </location>
</feature>
<sequence>MKKASLQIFTAILVLGLFCGAVTAAPGLVADPTPSTNSTVTGTAGTPQTFAIPLNESATVTWNIGEETTTTQTDSNNVATLNHTLQLGSYQVTASIDGLDPIIWNVEGTEGALAITNQNPQSNPSTGIGEPQEFSIETNKVADVTWYIDGEQVKFATGVMSDTFQNVTSSAAVYNVTVVAQSGAEIASYRWDWTVSAGGMPVNFAPSEETVKVEQGKSQTFSVSSTNNQNINVEWFVNDINQKTDTDVTSSSYEFRGDNSANYTLKAVASDPNGVYGQSTQTWNITVEAPSSGNRIWEEGMPTTYTWNAQSYSGFYYDLDSGVSSEEMKIENIERSIDSGNIKYITRPTETDFEYNKWGSYQVIGFMAEKYFAGYSENSSVIGDDVSLISDGILSKILIDSDDKKSAYAGDSLILEDGYSLNVVEVDVNGKTVWIQLEKDGNVVDDAFISSGQDYVYETDLGEAEDVPIILAHFGTVFSGTETSAAFIEGVFQISDNYVELQNGDTFGEMEVKSISSNEIRMENEDNIGLDKGETIDLMGKVKLKVADDSKLRFAPILDTSESGTYELRGTVYDEDKDGNSTPAWNPFNFEGFYYNIDEGIGTEELKVEELKGRTIPSDKLVYESKPQKVQFEYSNWGNFMVVGFMADKYFAGYEDGAVNGAVDDVSLLSDNILAKILTDSDDRKSMYSGSALVLENGYSLNIMEVDINGDTVWVQLEKDGEVVDDAFVASNQDYIYETDIGEAEDIPLIIVHFGTVFAGSETSAVFTQGIFQISDEYIEIENGESFGEMEVSSVSESGIKMKNDDDIGLDRGETIEIMGNISFKVADDSVLRFYPAVEIQNEGGASRELKISVPDEIVVGDTFDIGVTAGESPVEGASVNVNTTNVGKTDANGTVEYTAENIGPLKLTAQKDGYTTANKNVNVIPPKEKMSVSVSPETVYVGDTLDIEIVRAIGGDPIEGANVSINGNLVNKTGPDGKVSYTTDKSGTLKLSVTKEGFLDQEENIRVRDPEAIFEFSNLLVEPLEVSAGKAATISITVRNIGNAAGNQSVELFINGNATKSKEIPLDVGNNTTVTFEHVEEVPGTYRVEVGGETATYTVKEKSSLLLYALVAIILLIVGGAAYFFTKGGGDISMIQEKIRELKK</sequence>
<name>A0A660HSK7_9EURY</name>
<protein>
    <recommendedName>
        <fullName evidence="8">S-layer protein</fullName>
    </recommendedName>
</protein>
<keyword evidence="1" id="KW-0472">Membrane</keyword>
<evidence type="ECO:0000313" key="5">
    <source>
        <dbReference type="EMBL" id="NLK33724.1"/>
    </source>
</evidence>
<dbReference type="Pfam" id="PF07752">
    <property type="entry name" value="S-layer"/>
    <property type="match status" value="2"/>
</dbReference>
<dbReference type="Proteomes" id="UP000585579">
    <property type="component" value="Unassembled WGS sequence"/>
</dbReference>
<reference evidence="4" key="2">
    <citation type="submission" date="2018-10" db="EMBL/GenBank/DDBJ databases">
        <authorList>
            <person name="Fischer M.A."/>
            <person name="Kern T."/>
            <person name="Deppenmeier U."/>
            <person name="Schmitz R.A."/>
            <person name="Rother M."/>
        </authorList>
    </citation>
    <scope>NUCLEOTIDE SEQUENCE</scope>
    <source>
        <strain evidence="4">E03.2</strain>
    </source>
</reference>
<dbReference type="Pfam" id="PF07705">
    <property type="entry name" value="CARDB"/>
    <property type="match status" value="1"/>
</dbReference>
<dbReference type="EMBL" id="CP032683">
    <property type="protein sequence ID" value="AYK15244.1"/>
    <property type="molecule type" value="Genomic_DNA"/>
</dbReference>
<dbReference type="Proteomes" id="UP000053087">
    <property type="component" value="Chromosome"/>
</dbReference>
<feature type="transmembrane region" description="Helical" evidence="1">
    <location>
        <begin position="1106"/>
        <end position="1126"/>
    </location>
</feature>
<proteinExistence type="predicted"/>
<evidence type="ECO:0000313" key="4">
    <source>
        <dbReference type="EMBL" id="AYK15244.1"/>
    </source>
</evidence>
<dbReference type="GeneID" id="53688169"/>
<dbReference type="AlphaFoldDB" id="A0A660HSK7"/>
<evidence type="ECO:0000313" key="7">
    <source>
        <dbReference type="Proteomes" id="UP000585579"/>
    </source>
</evidence>
<dbReference type="Gene3D" id="2.60.98.40">
    <property type="match status" value="2"/>
</dbReference>
<feature type="domain" description="CARDB" evidence="2">
    <location>
        <begin position="1022"/>
        <end position="1092"/>
    </location>
</feature>
<organism evidence="4 6">
    <name type="scientific">Methanosarcina flavescens</name>
    <dbReference type="NCBI Taxonomy" id="1715806"/>
    <lineage>
        <taxon>Archaea</taxon>
        <taxon>Methanobacteriati</taxon>
        <taxon>Methanobacteriota</taxon>
        <taxon>Stenosarchaea group</taxon>
        <taxon>Methanomicrobia</taxon>
        <taxon>Methanosarcinales</taxon>
        <taxon>Methanosarcinaceae</taxon>
        <taxon>Methanosarcina</taxon>
    </lineage>
</organism>
<keyword evidence="6" id="KW-1185">Reference proteome</keyword>
<dbReference type="InterPro" id="IPR013783">
    <property type="entry name" value="Ig-like_fold"/>
</dbReference>
<dbReference type="Gene3D" id="2.60.40.10">
    <property type="entry name" value="Immunoglobulins"/>
    <property type="match status" value="1"/>
</dbReference>
<dbReference type="OrthoDB" id="240412at2157"/>
<dbReference type="RefSeq" id="WP_054298966.1">
    <property type="nucleotide sequence ID" value="NZ_CP032683.1"/>
</dbReference>
<evidence type="ECO:0008006" key="8">
    <source>
        <dbReference type="Google" id="ProtNLM"/>
    </source>
</evidence>
<dbReference type="KEGG" id="mfz:AOB57_008605"/>
<evidence type="ECO:0000259" key="3">
    <source>
        <dbReference type="Pfam" id="PF07752"/>
    </source>
</evidence>
<evidence type="ECO:0000256" key="1">
    <source>
        <dbReference type="SAM" id="Phobius"/>
    </source>
</evidence>
<reference evidence="5 7" key="3">
    <citation type="journal article" date="2020" name="Biotechnol. Biofuels">
        <title>New insights from the biogas microbiome by comprehensive genome-resolved metagenomics of nearly 1600 species originating from multiple anaerobic digesters.</title>
        <authorList>
            <person name="Campanaro S."/>
            <person name="Treu L."/>
            <person name="Rodriguez-R L.M."/>
            <person name="Kovalovszki A."/>
            <person name="Ziels R.M."/>
            <person name="Maus I."/>
            <person name="Zhu X."/>
            <person name="Kougias P.G."/>
            <person name="Basile A."/>
            <person name="Luo G."/>
            <person name="Schluter A."/>
            <person name="Konstantinidis K.T."/>
            <person name="Angelidaki I."/>
        </authorList>
    </citation>
    <scope>NUCLEOTIDE SEQUENCE [LARGE SCALE GENOMIC DNA]</scope>
    <source>
        <strain evidence="5">AS22ysBPME_46</strain>
    </source>
</reference>
<dbReference type="InterPro" id="IPR011635">
    <property type="entry name" value="CARDB"/>
</dbReference>
<dbReference type="EMBL" id="JAAYQL010000078">
    <property type="protein sequence ID" value="NLK33724.1"/>
    <property type="molecule type" value="Genomic_DNA"/>
</dbReference>
<dbReference type="InterPro" id="IPR006457">
    <property type="entry name" value="S_layer-rel_Mac"/>
</dbReference>
<evidence type="ECO:0000313" key="6">
    <source>
        <dbReference type="Proteomes" id="UP000053087"/>
    </source>
</evidence>
<evidence type="ECO:0000259" key="2">
    <source>
        <dbReference type="Pfam" id="PF07705"/>
    </source>
</evidence>
<dbReference type="NCBIfam" id="TIGR01567">
    <property type="entry name" value="S_layer_rel_Mac"/>
    <property type="match status" value="2"/>
</dbReference>
<reference evidence="4 6" key="1">
    <citation type="journal article" date="2016" name="Int. J. Syst. Evol. Microbiol.">
        <title>Methanosarcina flavescens sp. nov., a methanogenic archaeon isolated from a full-scale anaerobic digester.</title>
        <authorList>
            <person name="Kern T."/>
            <person name="Fischer M.A."/>
            <person name="Deppenmeier U."/>
            <person name="Schmitz R.A."/>
            <person name="Rother M."/>
        </authorList>
    </citation>
    <scope>NUCLEOTIDE SEQUENCE [LARGE SCALE GENOMIC DNA]</scope>
    <source>
        <strain evidence="4 6">E03.2</strain>
    </source>
</reference>
<dbReference type="Gene3D" id="2.60.40.4190">
    <property type="match status" value="2"/>
</dbReference>
<accession>A0A660HSK7</accession>
<feature type="domain" description="S-layer family duplication" evidence="3">
    <location>
        <begin position="577"/>
        <end position="828"/>
    </location>
</feature>
<keyword evidence="1" id="KW-1133">Transmembrane helix</keyword>
<keyword evidence="1" id="KW-0812">Transmembrane</keyword>
<gene>
    <name evidence="4" type="ORF">AOB57_008605</name>
    <name evidence="5" type="ORF">GX302_13155</name>
</gene>